<proteinExistence type="predicted"/>
<dbReference type="PROSITE" id="PS51186">
    <property type="entry name" value="GNAT"/>
    <property type="match status" value="1"/>
</dbReference>
<dbReference type="SUPFAM" id="SSF55729">
    <property type="entry name" value="Acyl-CoA N-acyltransferases (Nat)"/>
    <property type="match status" value="1"/>
</dbReference>
<dbReference type="eggNOG" id="COG0456">
    <property type="taxonomic scope" value="Bacteria"/>
</dbReference>
<comment type="caution">
    <text evidence="4">The sequence shown here is derived from an EMBL/GenBank/DDBJ whole genome shotgun (WGS) entry which is preliminary data.</text>
</comment>
<accession>A0A0A0ET12</accession>
<evidence type="ECO:0000313" key="4">
    <source>
        <dbReference type="EMBL" id="KGM53263.1"/>
    </source>
</evidence>
<organism evidence="4 5">
    <name type="scientific">Lysobacter daejeonensis GH1-9</name>
    <dbReference type="NCBI Taxonomy" id="1385517"/>
    <lineage>
        <taxon>Bacteria</taxon>
        <taxon>Pseudomonadati</taxon>
        <taxon>Pseudomonadota</taxon>
        <taxon>Gammaproteobacteria</taxon>
        <taxon>Lysobacterales</taxon>
        <taxon>Lysobacteraceae</taxon>
        <taxon>Aerolutibacter</taxon>
    </lineage>
</organism>
<dbReference type="EMBL" id="AVPU01000035">
    <property type="protein sequence ID" value="KGM53263.1"/>
    <property type="molecule type" value="Genomic_DNA"/>
</dbReference>
<reference evidence="4 5" key="1">
    <citation type="submission" date="2013-08" db="EMBL/GenBank/DDBJ databases">
        <title>Genome sequencing of Lysobacter.</title>
        <authorList>
            <person name="Zhang S."/>
            <person name="Wang G."/>
        </authorList>
    </citation>
    <scope>NUCLEOTIDE SEQUENCE [LARGE SCALE GENOMIC DNA]</scope>
    <source>
        <strain evidence="4 5">GH1-9</strain>
    </source>
</reference>
<dbReference type="GO" id="GO:0016747">
    <property type="term" value="F:acyltransferase activity, transferring groups other than amino-acyl groups"/>
    <property type="evidence" value="ECO:0007669"/>
    <property type="project" value="InterPro"/>
</dbReference>
<dbReference type="Proteomes" id="UP000029998">
    <property type="component" value="Unassembled WGS sequence"/>
</dbReference>
<name>A0A0A0ET12_9GAMM</name>
<sequence>MPPSPLRGKGLALRRAGDGDLAWLPRLYASTRADEMAAVPWSETAKQAFLAEQFGHQHRHYVAHFGDADFLIVEQDGRPLGRYYLQCNAPDHLLVDISLWPEARGHGIGSQLIRASQDEAARQGCGMRLHVLQANQSARRLYERLGFVVTGAEGFHHHMQWRPAAR</sequence>
<dbReference type="PANTHER" id="PTHR43877">
    <property type="entry name" value="AMINOALKYLPHOSPHONATE N-ACETYLTRANSFERASE-RELATED-RELATED"/>
    <property type="match status" value="1"/>
</dbReference>
<protein>
    <recommendedName>
        <fullName evidence="3">N-acetyltransferase domain-containing protein</fullName>
    </recommendedName>
</protein>
<dbReference type="PANTHER" id="PTHR43877:SF2">
    <property type="entry name" value="AMINOALKYLPHOSPHONATE N-ACETYLTRANSFERASE-RELATED"/>
    <property type="match status" value="1"/>
</dbReference>
<dbReference type="AlphaFoldDB" id="A0A0A0ET12"/>
<evidence type="ECO:0000259" key="3">
    <source>
        <dbReference type="PROSITE" id="PS51186"/>
    </source>
</evidence>
<evidence type="ECO:0000256" key="1">
    <source>
        <dbReference type="ARBA" id="ARBA00022679"/>
    </source>
</evidence>
<keyword evidence="1" id="KW-0808">Transferase</keyword>
<dbReference type="Gene3D" id="3.40.630.30">
    <property type="match status" value="1"/>
</dbReference>
<keyword evidence="5" id="KW-1185">Reference proteome</keyword>
<evidence type="ECO:0000256" key="2">
    <source>
        <dbReference type="ARBA" id="ARBA00023315"/>
    </source>
</evidence>
<evidence type="ECO:0000313" key="5">
    <source>
        <dbReference type="Proteomes" id="UP000029998"/>
    </source>
</evidence>
<feature type="domain" description="N-acetyltransferase" evidence="3">
    <location>
        <begin position="11"/>
        <end position="166"/>
    </location>
</feature>
<dbReference type="InterPro" id="IPR050832">
    <property type="entry name" value="Bact_Acetyltransf"/>
</dbReference>
<keyword evidence="2" id="KW-0012">Acyltransferase</keyword>
<dbReference type="InterPro" id="IPR000182">
    <property type="entry name" value="GNAT_dom"/>
</dbReference>
<dbReference type="RefSeq" id="WP_036139692.1">
    <property type="nucleotide sequence ID" value="NZ_AVPU01000035.1"/>
</dbReference>
<dbReference type="CDD" id="cd04301">
    <property type="entry name" value="NAT_SF"/>
    <property type="match status" value="1"/>
</dbReference>
<gene>
    <name evidence="4" type="ORF">N800_09325</name>
</gene>
<dbReference type="STRING" id="1385517.N800_09325"/>
<dbReference type="Pfam" id="PF00583">
    <property type="entry name" value="Acetyltransf_1"/>
    <property type="match status" value="1"/>
</dbReference>
<dbReference type="InterPro" id="IPR016181">
    <property type="entry name" value="Acyl_CoA_acyltransferase"/>
</dbReference>